<dbReference type="GO" id="GO:0003676">
    <property type="term" value="F:nucleic acid binding"/>
    <property type="evidence" value="ECO:0007669"/>
    <property type="project" value="InterPro"/>
</dbReference>
<accession>A0AAV8BP49</accession>
<dbReference type="Gene3D" id="1.25.70.10">
    <property type="entry name" value="Transcription termination factor 3, mitochondrial"/>
    <property type="match status" value="2"/>
</dbReference>
<gene>
    <name evidence="4" type="ORF">LUZ62_001267</name>
</gene>
<proteinExistence type="inferred from homology"/>
<dbReference type="GO" id="GO:0006353">
    <property type="term" value="P:DNA-templated transcription termination"/>
    <property type="evidence" value="ECO:0007669"/>
    <property type="project" value="UniProtKB-KW"/>
</dbReference>
<reference evidence="4" key="1">
    <citation type="submission" date="2022-08" db="EMBL/GenBank/DDBJ databases">
        <authorList>
            <person name="Marques A."/>
        </authorList>
    </citation>
    <scope>NUCLEOTIDE SEQUENCE</scope>
    <source>
        <strain evidence="4">RhyPub2mFocal</strain>
        <tissue evidence="4">Leaves</tissue>
    </source>
</reference>
<comment type="caution">
    <text evidence="4">The sequence shown here is derived from an EMBL/GenBank/DDBJ whole genome shotgun (WGS) entry which is preliminary data.</text>
</comment>
<sequence length="391" mass="44951">MSSFLAKRILLFSSSSSLFHHHHHFHQLVLLTPLLRHSLSTQSQQSKELPFIAQYLISSFAFSPARALNCSADSHLRAIKSKERPEEVVTFLKGTGLSHDQINAVVSFHPRILAYNVERTLEPKVREFIDAGFSGELLVRLIRNNPNALERKDTLSRLLFWRDFVGSNNEILLKIIKRNRLLVVFDIDKHIVPRINLFKEYGLSNQDIARVLANGYSSCMSRKLETYKHILDFIEEAGIPRNSGMFLMCFKAIGTFSKDTIEQKMEFFKMTYGWSKDDVYSAFKKFPSILSMSMDKVKSNMNFLIREAKLEPRSIVSWPHLLGYSLQKRLVPRHHVLNILGSNGFKKNVSLWSACALTEKRFLEKYIEPYKKDVPGLSEDYFAACGSNIPV</sequence>
<evidence type="ECO:0000313" key="5">
    <source>
        <dbReference type="Proteomes" id="UP001140206"/>
    </source>
</evidence>
<dbReference type="PANTHER" id="PTHR13068">
    <property type="entry name" value="CGI-12 PROTEIN-RELATED"/>
    <property type="match status" value="1"/>
</dbReference>
<protein>
    <submittedName>
        <fullName evidence="4">Uncharacterized protein</fullName>
    </submittedName>
</protein>
<dbReference type="Proteomes" id="UP001140206">
    <property type="component" value="Unassembled WGS sequence"/>
</dbReference>
<dbReference type="EMBL" id="JAMFTS010000011">
    <property type="protein sequence ID" value="KAJ4744871.1"/>
    <property type="molecule type" value="Genomic_DNA"/>
</dbReference>
<keyword evidence="2" id="KW-0805">Transcription regulation</keyword>
<keyword evidence="2" id="KW-0806">Transcription termination</keyword>
<dbReference type="FunFam" id="1.25.70.10:FF:000001">
    <property type="entry name" value="Mitochondrial transcription termination factor-like"/>
    <property type="match status" value="1"/>
</dbReference>
<dbReference type="Pfam" id="PF02536">
    <property type="entry name" value="mTERF"/>
    <property type="match status" value="2"/>
</dbReference>
<organism evidence="4 5">
    <name type="scientific">Rhynchospora pubera</name>
    <dbReference type="NCBI Taxonomy" id="906938"/>
    <lineage>
        <taxon>Eukaryota</taxon>
        <taxon>Viridiplantae</taxon>
        <taxon>Streptophyta</taxon>
        <taxon>Embryophyta</taxon>
        <taxon>Tracheophyta</taxon>
        <taxon>Spermatophyta</taxon>
        <taxon>Magnoliopsida</taxon>
        <taxon>Liliopsida</taxon>
        <taxon>Poales</taxon>
        <taxon>Cyperaceae</taxon>
        <taxon>Cyperoideae</taxon>
        <taxon>Rhynchosporeae</taxon>
        <taxon>Rhynchospora</taxon>
    </lineage>
</organism>
<evidence type="ECO:0000313" key="4">
    <source>
        <dbReference type="EMBL" id="KAJ4744871.1"/>
    </source>
</evidence>
<comment type="similarity">
    <text evidence="1">Belongs to the mTERF family.</text>
</comment>
<keyword evidence="3" id="KW-0809">Transit peptide</keyword>
<name>A0AAV8BP49_9POAL</name>
<dbReference type="InterPro" id="IPR003690">
    <property type="entry name" value="MTERF"/>
</dbReference>
<evidence type="ECO:0000256" key="1">
    <source>
        <dbReference type="ARBA" id="ARBA00007692"/>
    </source>
</evidence>
<dbReference type="InterPro" id="IPR038538">
    <property type="entry name" value="MTERF_sf"/>
</dbReference>
<dbReference type="AlphaFoldDB" id="A0AAV8BP49"/>
<evidence type="ECO:0000256" key="3">
    <source>
        <dbReference type="ARBA" id="ARBA00022946"/>
    </source>
</evidence>
<dbReference type="SMART" id="SM00733">
    <property type="entry name" value="Mterf"/>
    <property type="match status" value="5"/>
</dbReference>
<evidence type="ECO:0000256" key="2">
    <source>
        <dbReference type="ARBA" id="ARBA00022472"/>
    </source>
</evidence>
<keyword evidence="2" id="KW-0804">Transcription</keyword>
<keyword evidence="5" id="KW-1185">Reference proteome</keyword>
<dbReference type="PANTHER" id="PTHR13068:SF236">
    <property type="entry name" value="OS02G0749800 PROTEIN"/>
    <property type="match status" value="1"/>
</dbReference>